<gene>
    <name evidence="4" type="ORF">P43SY_004141</name>
</gene>
<feature type="transmembrane region" description="Helical" evidence="2">
    <location>
        <begin position="194"/>
        <end position="220"/>
    </location>
</feature>
<accession>A0AAD5LX19</accession>
<keyword evidence="2" id="KW-1133">Transmembrane helix</keyword>
<feature type="transmembrane region" description="Helical" evidence="2">
    <location>
        <begin position="71"/>
        <end position="97"/>
    </location>
</feature>
<keyword evidence="2" id="KW-0472">Membrane</keyword>
<evidence type="ECO:0000256" key="1">
    <source>
        <dbReference type="SAM" id="MobiDB-lite"/>
    </source>
</evidence>
<sequence>MFALLGAIASGLSAGATAVIVVTLRRRWEMRVSSVRWLFFMLYLYLCGWMTLRCAFFVTAVPRSGLAVDPLVITLLLLGNVLLLGVVLWLTLLVFELSRLAMRSMDRGSHLERRQSVAYKTVVHLVLLLYMTGSGVHAVVARGYTFTVNYWLLAVYIVHFASLLFTMIALVVLKWRGRKYEAMHGTWVPSPVYIRLRLILIVYVIFSFPFQLTAIIVQVGDYTHPWIVTLVGVSMVSYNTIGIALSVITGCSQACVLETCRPCIPEDMEAQLLHRRFHSETVVQPVEAPLDAPVFVFTDIEASSALWALDEDGAMAKATDIHDDILRTSLLQHRGYEITTCGDSFQLVFLTIKDAVSYCMDVQLQLLTARWPKELHDVLPATKRQRYGHRLVFNGLRVRMGIHDAHARDGALVCMRHAMTGKMTYTGVAESVASEVGNVGLGGQIVITGRIADWLEAHAKEVDVDFGVNWLGMLHLPQLESQVELYEVLPTALSGRRRVWRQELHAESRATPASCVPSRPSTIEKEQLRSPAIAASTETTTSQLSFIQWSPPSSAS</sequence>
<dbReference type="InterPro" id="IPR050697">
    <property type="entry name" value="Adenylyl/Guanylyl_Cyclase_3/4"/>
</dbReference>
<dbReference type="Proteomes" id="UP001209570">
    <property type="component" value="Unassembled WGS sequence"/>
</dbReference>
<dbReference type="Pfam" id="PF00211">
    <property type="entry name" value="Guanylate_cyc"/>
    <property type="match status" value="1"/>
</dbReference>
<dbReference type="InterPro" id="IPR029787">
    <property type="entry name" value="Nucleotide_cyclase"/>
</dbReference>
<feature type="transmembrane region" description="Helical" evidence="2">
    <location>
        <begin position="150"/>
        <end position="173"/>
    </location>
</feature>
<feature type="domain" description="Guanylate cyclase" evidence="3">
    <location>
        <begin position="294"/>
        <end position="437"/>
    </location>
</feature>
<feature type="transmembrane region" description="Helical" evidence="2">
    <location>
        <begin position="117"/>
        <end position="138"/>
    </location>
</feature>
<feature type="region of interest" description="Disordered" evidence="1">
    <location>
        <begin position="509"/>
        <end position="529"/>
    </location>
</feature>
<evidence type="ECO:0000313" key="5">
    <source>
        <dbReference type="Proteomes" id="UP001209570"/>
    </source>
</evidence>
<evidence type="ECO:0000313" key="4">
    <source>
        <dbReference type="EMBL" id="KAJ0396384.1"/>
    </source>
</evidence>
<evidence type="ECO:0000256" key="2">
    <source>
        <dbReference type="SAM" id="Phobius"/>
    </source>
</evidence>
<comment type="caution">
    <text evidence="4">The sequence shown here is derived from an EMBL/GenBank/DDBJ whole genome shotgun (WGS) entry which is preliminary data.</text>
</comment>
<keyword evidence="5" id="KW-1185">Reference proteome</keyword>
<dbReference type="SMART" id="SM00044">
    <property type="entry name" value="CYCc"/>
    <property type="match status" value="1"/>
</dbReference>
<dbReference type="GO" id="GO:0035556">
    <property type="term" value="P:intracellular signal transduction"/>
    <property type="evidence" value="ECO:0007669"/>
    <property type="project" value="InterPro"/>
</dbReference>
<dbReference type="PANTHER" id="PTHR43081:SF1">
    <property type="entry name" value="ADENYLATE CYCLASE, TERMINAL-DIFFERENTIATION SPECIFIC"/>
    <property type="match status" value="1"/>
</dbReference>
<feature type="transmembrane region" description="Helical" evidence="2">
    <location>
        <begin position="6"/>
        <end position="25"/>
    </location>
</feature>
<feature type="transmembrane region" description="Helical" evidence="2">
    <location>
        <begin position="37"/>
        <end position="59"/>
    </location>
</feature>
<dbReference type="InterPro" id="IPR001054">
    <property type="entry name" value="A/G_cyclase"/>
</dbReference>
<dbReference type="SUPFAM" id="SSF55073">
    <property type="entry name" value="Nucleotide cyclase"/>
    <property type="match status" value="1"/>
</dbReference>
<dbReference type="EMBL" id="JAKCXM010000297">
    <property type="protein sequence ID" value="KAJ0396384.1"/>
    <property type="molecule type" value="Genomic_DNA"/>
</dbReference>
<dbReference type="PROSITE" id="PS50125">
    <property type="entry name" value="GUANYLATE_CYCLASE_2"/>
    <property type="match status" value="1"/>
</dbReference>
<feature type="transmembrane region" description="Helical" evidence="2">
    <location>
        <begin position="226"/>
        <end position="248"/>
    </location>
</feature>
<protein>
    <recommendedName>
        <fullName evidence="3">Guanylate cyclase domain-containing protein</fullName>
    </recommendedName>
</protein>
<keyword evidence="2" id="KW-0812">Transmembrane</keyword>
<dbReference type="AlphaFoldDB" id="A0AAD5LX19"/>
<dbReference type="PANTHER" id="PTHR43081">
    <property type="entry name" value="ADENYLATE CYCLASE, TERMINAL-DIFFERENTIATION SPECIFIC-RELATED"/>
    <property type="match status" value="1"/>
</dbReference>
<name>A0AAD5LX19_PYTIN</name>
<organism evidence="4 5">
    <name type="scientific">Pythium insidiosum</name>
    <name type="common">Pythiosis disease agent</name>
    <dbReference type="NCBI Taxonomy" id="114742"/>
    <lineage>
        <taxon>Eukaryota</taxon>
        <taxon>Sar</taxon>
        <taxon>Stramenopiles</taxon>
        <taxon>Oomycota</taxon>
        <taxon>Peronosporomycetes</taxon>
        <taxon>Pythiales</taxon>
        <taxon>Pythiaceae</taxon>
        <taxon>Pythium</taxon>
    </lineage>
</organism>
<reference evidence="4" key="1">
    <citation type="submission" date="2021-12" db="EMBL/GenBank/DDBJ databases">
        <title>Prjna785345.</title>
        <authorList>
            <person name="Rujirawat T."/>
            <person name="Krajaejun T."/>
        </authorList>
    </citation>
    <scope>NUCLEOTIDE SEQUENCE</scope>
    <source>
        <strain evidence="4">Pi057C3</strain>
    </source>
</reference>
<evidence type="ECO:0000259" key="3">
    <source>
        <dbReference type="PROSITE" id="PS50125"/>
    </source>
</evidence>
<dbReference type="Gene3D" id="3.30.70.1230">
    <property type="entry name" value="Nucleotide cyclase"/>
    <property type="match status" value="1"/>
</dbReference>
<proteinExistence type="predicted"/>
<dbReference type="GO" id="GO:0009190">
    <property type="term" value="P:cyclic nucleotide biosynthetic process"/>
    <property type="evidence" value="ECO:0007669"/>
    <property type="project" value="InterPro"/>
</dbReference>